<protein>
    <submittedName>
        <fullName evidence="1">Uncharacterized protein</fullName>
    </submittedName>
</protein>
<reference evidence="1" key="1">
    <citation type="submission" date="2018-02" db="EMBL/GenBank/DDBJ databases">
        <title>Rhizophora mucronata_Transcriptome.</title>
        <authorList>
            <person name="Meera S.P."/>
            <person name="Sreeshan A."/>
            <person name="Augustine A."/>
        </authorList>
    </citation>
    <scope>NUCLEOTIDE SEQUENCE</scope>
    <source>
        <tissue evidence="1">Leaf</tissue>
    </source>
</reference>
<dbReference type="AlphaFoldDB" id="A0A2P2PY02"/>
<evidence type="ECO:0000313" key="1">
    <source>
        <dbReference type="EMBL" id="MBX59575.1"/>
    </source>
</evidence>
<dbReference type="EMBL" id="GGEC01079091">
    <property type="protein sequence ID" value="MBX59575.1"/>
    <property type="molecule type" value="Transcribed_RNA"/>
</dbReference>
<sequence length="34" mass="4150">MCTHVRIYLLFKEYFRVHLGQLPTAECRSPYVDY</sequence>
<organism evidence="1">
    <name type="scientific">Rhizophora mucronata</name>
    <name type="common">Asiatic mangrove</name>
    <dbReference type="NCBI Taxonomy" id="61149"/>
    <lineage>
        <taxon>Eukaryota</taxon>
        <taxon>Viridiplantae</taxon>
        <taxon>Streptophyta</taxon>
        <taxon>Embryophyta</taxon>
        <taxon>Tracheophyta</taxon>
        <taxon>Spermatophyta</taxon>
        <taxon>Magnoliopsida</taxon>
        <taxon>eudicotyledons</taxon>
        <taxon>Gunneridae</taxon>
        <taxon>Pentapetalae</taxon>
        <taxon>rosids</taxon>
        <taxon>fabids</taxon>
        <taxon>Malpighiales</taxon>
        <taxon>Rhizophoraceae</taxon>
        <taxon>Rhizophora</taxon>
    </lineage>
</organism>
<name>A0A2P2PY02_RHIMU</name>
<accession>A0A2P2PY02</accession>
<proteinExistence type="predicted"/>